<dbReference type="InterPro" id="IPR011989">
    <property type="entry name" value="ARM-like"/>
</dbReference>
<dbReference type="RefSeq" id="WP_277859751.1">
    <property type="nucleotide sequence ID" value="NZ_JARRAG010000001.1"/>
</dbReference>
<dbReference type="Pfam" id="PF07591">
    <property type="entry name" value="PT-HINT"/>
    <property type="match status" value="1"/>
</dbReference>
<dbReference type="SMART" id="SM00306">
    <property type="entry name" value="HintN"/>
    <property type="match status" value="1"/>
</dbReference>
<evidence type="ECO:0000313" key="4">
    <source>
        <dbReference type="Proteomes" id="UP001216907"/>
    </source>
</evidence>
<feature type="coiled-coil region" evidence="1">
    <location>
        <begin position="422"/>
        <end position="449"/>
    </location>
</feature>
<organism evidence="3 4">
    <name type="scientific">Paludisphaera mucosa</name>
    <dbReference type="NCBI Taxonomy" id="3030827"/>
    <lineage>
        <taxon>Bacteria</taxon>
        <taxon>Pseudomonadati</taxon>
        <taxon>Planctomycetota</taxon>
        <taxon>Planctomycetia</taxon>
        <taxon>Isosphaerales</taxon>
        <taxon>Isosphaeraceae</taxon>
        <taxon>Paludisphaera</taxon>
    </lineage>
</organism>
<evidence type="ECO:0000259" key="2">
    <source>
        <dbReference type="SMART" id="SM00306"/>
    </source>
</evidence>
<keyword evidence="1" id="KW-0175">Coiled coil</keyword>
<dbReference type="InterPro" id="IPR036844">
    <property type="entry name" value="Hint_dom_sf"/>
</dbReference>
<gene>
    <name evidence="3" type="ORF">PZE19_06455</name>
</gene>
<accession>A0ABT6F7M5</accession>
<dbReference type="InterPro" id="IPR003587">
    <property type="entry name" value="Hint_dom_N"/>
</dbReference>
<evidence type="ECO:0000256" key="1">
    <source>
        <dbReference type="SAM" id="Coils"/>
    </source>
</evidence>
<comment type="caution">
    <text evidence="3">The sequence shown here is derived from an EMBL/GenBank/DDBJ whole genome shotgun (WGS) entry which is preliminary data.</text>
</comment>
<keyword evidence="4" id="KW-1185">Reference proteome</keyword>
<feature type="domain" description="Hint" evidence="2">
    <location>
        <begin position="518"/>
        <end position="612"/>
    </location>
</feature>
<proteinExistence type="predicted"/>
<dbReference type="CDD" id="cd00081">
    <property type="entry name" value="Hint"/>
    <property type="match status" value="1"/>
</dbReference>
<dbReference type="EMBL" id="JARRAG010000001">
    <property type="protein sequence ID" value="MDG3003400.1"/>
    <property type="molecule type" value="Genomic_DNA"/>
</dbReference>
<dbReference type="SUPFAM" id="SSF48452">
    <property type="entry name" value="TPR-like"/>
    <property type="match status" value="1"/>
</dbReference>
<dbReference type="InterPro" id="IPR016024">
    <property type="entry name" value="ARM-type_fold"/>
</dbReference>
<evidence type="ECO:0000313" key="3">
    <source>
        <dbReference type="EMBL" id="MDG3003400.1"/>
    </source>
</evidence>
<dbReference type="SUPFAM" id="SSF48371">
    <property type="entry name" value="ARM repeat"/>
    <property type="match status" value="1"/>
</dbReference>
<sequence>MIVAILFSAAVVLQPTDGHGPTAGDLQDYRESAAELGRDADAHVRLALWCESRGLAAERLKHLTRAVLIDPENQAARGLLGMIARDGKWVRPEDVRSKLENDPRAQALLREYLERRTSSPDTAEAHHRLARWCNQNGLDAQASAHYQAVVRLEPTRESVWKKLGYRRSDGRWARPEDLRVEKAEAEARRLAVRRWKPILEKLRDQCTAKDPQTRAKAASALDAIAEASAVPTLWAVFVRDDARLQRRLAETLARIDGRSASLALAELAVFSPIAEVRGLAAQLLDRRDPRDYLDPLLDLIHKPFKYTVNPIVGSGTRGGLFAEGESFNIERIYNLPAIDPARMPRRIFTDDIPLQAAALPFLPEALSWASAVQAPTPPPALPAIPGLSGPAAGLLAPALVPKPSPLADPLVQSAVQQDQQIAIALEEDRARVEQARQRLSEDVASIERRNRAIVDLNDRILPLVKKATGQDFGDAGDSWKGWWSDQLGYAYRSSQSETKPTYTEVIAYEVPRLTVQTGSCFVAGTPVHTMAGLVPIEAVRVGDLVLSQDVRTGAVTYKPVLVTHHNPPAATVKLTIGAETVTATGIHRFWRASWGWTMARDLRVGDVVRVMGGTQLVAAIEPGLARPVYNLDVADNLDFFVGRNGFLVHDFSIVREPTRPFDAVGATGLEVASGR</sequence>
<dbReference type="Gene3D" id="2.170.16.10">
    <property type="entry name" value="Hedgehog/Intein (Hint) domain"/>
    <property type="match status" value="1"/>
</dbReference>
<protein>
    <submittedName>
        <fullName evidence="3">Polymorphic toxin-type HINT domain-containing protein</fullName>
    </submittedName>
</protein>
<reference evidence="3 4" key="1">
    <citation type="submission" date="2023-03" db="EMBL/GenBank/DDBJ databases">
        <title>Paludisphaera mucosa sp. nov. a novel planctomycete from northern fen.</title>
        <authorList>
            <person name="Ivanova A."/>
        </authorList>
    </citation>
    <scope>NUCLEOTIDE SEQUENCE [LARGE SCALE GENOMIC DNA]</scope>
    <source>
        <strain evidence="3 4">Pla2</strain>
    </source>
</reference>
<dbReference type="Gene3D" id="1.25.40.10">
    <property type="entry name" value="Tetratricopeptide repeat domain"/>
    <property type="match status" value="1"/>
</dbReference>
<dbReference type="Proteomes" id="UP001216907">
    <property type="component" value="Unassembled WGS sequence"/>
</dbReference>
<dbReference type="InterPro" id="IPR011990">
    <property type="entry name" value="TPR-like_helical_dom_sf"/>
</dbReference>
<dbReference type="SUPFAM" id="SSF51294">
    <property type="entry name" value="Hedgehog/intein (Hint) domain"/>
    <property type="match status" value="1"/>
</dbReference>
<name>A0ABT6F7M5_9BACT</name>
<dbReference type="Gene3D" id="1.25.10.10">
    <property type="entry name" value="Leucine-rich Repeat Variant"/>
    <property type="match status" value="1"/>
</dbReference>